<dbReference type="GO" id="GO:0007165">
    <property type="term" value="P:signal transduction"/>
    <property type="evidence" value="ECO:0007669"/>
    <property type="project" value="UniProtKB-KW"/>
</dbReference>
<dbReference type="SUPFAM" id="SSF58104">
    <property type="entry name" value="Methyl-accepting chemotaxis protein (MCP) signaling domain"/>
    <property type="match status" value="1"/>
</dbReference>
<dbReference type="InterPro" id="IPR004090">
    <property type="entry name" value="Chemotax_Me-accpt_rcpt"/>
</dbReference>
<dbReference type="SMART" id="SM00283">
    <property type="entry name" value="MA"/>
    <property type="match status" value="1"/>
</dbReference>
<dbReference type="AlphaFoldDB" id="A0A0P1GFN2"/>
<dbReference type="EMBL" id="CYSE01000005">
    <property type="protein sequence ID" value="CUH80526.1"/>
    <property type="molecule type" value="Genomic_DNA"/>
</dbReference>
<dbReference type="RefSeq" id="WP_058248497.1">
    <property type="nucleotide sequence ID" value="NZ_CYSE01000005.1"/>
</dbReference>
<dbReference type="InterPro" id="IPR013587">
    <property type="entry name" value="Nitrate/nitrite_sensing"/>
</dbReference>
<dbReference type="InterPro" id="IPR004089">
    <property type="entry name" value="MCPsignal_dom"/>
</dbReference>
<dbReference type="Gene3D" id="1.10.287.950">
    <property type="entry name" value="Methyl-accepting chemotaxis protein"/>
    <property type="match status" value="1"/>
</dbReference>
<reference evidence="8 9" key="1">
    <citation type="submission" date="2015-09" db="EMBL/GenBank/DDBJ databases">
        <authorList>
            <consortium name="Swine Surveillance"/>
        </authorList>
    </citation>
    <scope>NUCLEOTIDE SEQUENCE [LARGE SCALE GENOMIC DNA]</scope>
    <source>
        <strain evidence="8 9">CECT 7648</strain>
    </source>
</reference>
<keyword evidence="4" id="KW-0807">Transducer</keyword>
<evidence type="ECO:0000256" key="4">
    <source>
        <dbReference type="PROSITE-ProRule" id="PRU00284"/>
    </source>
</evidence>
<evidence type="ECO:0000256" key="3">
    <source>
        <dbReference type="ARBA" id="ARBA00029447"/>
    </source>
</evidence>
<protein>
    <submittedName>
        <fullName evidence="8">Serine chemoreceptor protein</fullName>
    </submittedName>
</protein>
<feature type="transmembrane region" description="Helical" evidence="5">
    <location>
        <begin position="6"/>
        <end position="24"/>
    </location>
</feature>
<organism evidence="8 9">
    <name type="scientific">Tropicibacter naphthalenivorans</name>
    <dbReference type="NCBI Taxonomy" id="441103"/>
    <lineage>
        <taxon>Bacteria</taxon>
        <taxon>Pseudomonadati</taxon>
        <taxon>Pseudomonadota</taxon>
        <taxon>Alphaproteobacteria</taxon>
        <taxon>Rhodobacterales</taxon>
        <taxon>Roseobacteraceae</taxon>
        <taxon>Tropicibacter</taxon>
    </lineage>
</organism>
<evidence type="ECO:0000256" key="5">
    <source>
        <dbReference type="SAM" id="Phobius"/>
    </source>
</evidence>
<dbReference type="SMART" id="SM00304">
    <property type="entry name" value="HAMP"/>
    <property type="match status" value="2"/>
</dbReference>
<name>A0A0P1GFN2_9RHOB</name>
<dbReference type="Pfam" id="PF00015">
    <property type="entry name" value="MCPsignal"/>
    <property type="match status" value="1"/>
</dbReference>
<feature type="domain" description="Methyl-accepting transducer" evidence="6">
    <location>
        <begin position="435"/>
        <end position="664"/>
    </location>
</feature>
<gene>
    <name evidence="8" type="primary">tsr_3</name>
    <name evidence="8" type="ORF">TRN7648_03029</name>
</gene>
<dbReference type="Gene3D" id="6.10.340.10">
    <property type="match status" value="1"/>
</dbReference>
<dbReference type="FunFam" id="1.10.287.950:FF:000001">
    <property type="entry name" value="Methyl-accepting chemotaxis sensory transducer"/>
    <property type="match status" value="1"/>
</dbReference>
<dbReference type="InterPro" id="IPR003660">
    <property type="entry name" value="HAMP_dom"/>
</dbReference>
<dbReference type="CDD" id="cd11386">
    <property type="entry name" value="MCP_signal"/>
    <property type="match status" value="1"/>
</dbReference>
<sequence>MPLRLIMVLVIAPMLAVTAYFVALDMRANQRDIQIATGVSQLTVTAEAFSDLAHELQKERGYTAGFISSGGKNFVNELPAQRAETDAVLAAQIARGQTGARAKVEGLAALRTAIDAGERTVPQAVKTYTGFIMALLDSSHPGNNAAEGVDMQSLLLARSFVSTAKELAGRERAMGATGLGGGFSPSVLNGFQSNGAGQLTLLTEADKLLGGAGLVAEVQATPEFAAIDAARKTVRDGVETGTYGDLIASDWFKLSTAWIDMLRQQELALADQIKTRAAADEASALGRSQSVLITALVATALSLAFAIFNFDGLIRRINCLRKAVEGMTRGSYEASLGRTEGRDELTRMARAIHDFRDESLRMRDSAQALEAEQTRRGTEQETVMALFRAKLAQLAEGDLTNHIKEDVPDSYAEMRDDYNAAVTQLHDTMQRLISSANVIGQHARGIRGASDSLSHRTTSQAATLEETTAALEQVSASVRMAAEAAQNVDGVTSKAQGDASSSSEVVRQAVSKMGEVRKSSDNIVGIIDVIDDIAFQTNLLALNAGVEAARAGEAGKGFAVVASEVRQLAQRASESAAQIKELIGTSADQVSSGVAMVEEAGSALELIVGHITNISALVGDIARSAQEQSVAISEINNGATNLDQVTQENANMANQMQSSVSALSIETDMLEEMTARFKVQDGAAGEFNARADAA</sequence>
<evidence type="ECO:0000259" key="7">
    <source>
        <dbReference type="PROSITE" id="PS50885"/>
    </source>
</evidence>
<evidence type="ECO:0000259" key="6">
    <source>
        <dbReference type="PROSITE" id="PS50111"/>
    </source>
</evidence>
<keyword evidence="5" id="KW-1133">Transmembrane helix</keyword>
<dbReference type="PROSITE" id="PS50111">
    <property type="entry name" value="CHEMOTAXIS_TRANSDUC_2"/>
    <property type="match status" value="1"/>
</dbReference>
<feature type="transmembrane region" description="Helical" evidence="5">
    <location>
        <begin position="291"/>
        <end position="310"/>
    </location>
</feature>
<proteinExistence type="inferred from homology"/>
<dbReference type="STRING" id="441103.TRN7648_03029"/>
<evidence type="ECO:0000256" key="2">
    <source>
        <dbReference type="ARBA" id="ARBA00022500"/>
    </source>
</evidence>
<accession>A0A0P1GFN2</accession>
<keyword evidence="2" id="KW-0145">Chemotaxis</keyword>
<dbReference type="Proteomes" id="UP000054935">
    <property type="component" value="Unassembled WGS sequence"/>
</dbReference>
<dbReference type="OrthoDB" id="9814362at2"/>
<evidence type="ECO:0000256" key="1">
    <source>
        <dbReference type="ARBA" id="ARBA00004370"/>
    </source>
</evidence>
<feature type="domain" description="HAMP" evidence="7">
    <location>
        <begin position="388"/>
        <end position="430"/>
    </location>
</feature>
<comment type="similarity">
    <text evidence="3">Belongs to the methyl-accepting chemotaxis (MCP) protein family.</text>
</comment>
<keyword evidence="8" id="KW-0675">Receptor</keyword>
<comment type="subcellular location">
    <subcellularLocation>
        <location evidence="1">Membrane</location>
    </subcellularLocation>
</comment>
<dbReference type="Pfam" id="PF08376">
    <property type="entry name" value="NIT"/>
    <property type="match status" value="1"/>
</dbReference>
<dbReference type="GO" id="GO:0004888">
    <property type="term" value="F:transmembrane signaling receptor activity"/>
    <property type="evidence" value="ECO:0007669"/>
    <property type="project" value="InterPro"/>
</dbReference>
<dbReference type="PANTHER" id="PTHR43531">
    <property type="entry name" value="PROTEIN ICFG"/>
    <property type="match status" value="1"/>
</dbReference>
<dbReference type="GO" id="GO:0016020">
    <property type="term" value="C:membrane"/>
    <property type="evidence" value="ECO:0007669"/>
    <property type="project" value="UniProtKB-SubCell"/>
</dbReference>
<dbReference type="PRINTS" id="PR00260">
    <property type="entry name" value="CHEMTRNSDUCR"/>
</dbReference>
<dbReference type="GO" id="GO:0006935">
    <property type="term" value="P:chemotaxis"/>
    <property type="evidence" value="ECO:0007669"/>
    <property type="project" value="UniProtKB-KW"/>
</dbReference>
<dbReference type="PANTHER" id="PTHR43531:SF11">
    <property type="entry name" value="METHYL-ACCEPTING CHEMOTAXIS PROTEIN 3"/>
    <property type="match status" value="1"/>
</dbReference>
<evidence type="ECO:0000313" key="8">
    <source>
        <dbReference type="EMBL" id="CUH80526.1"/>
    </source>
</evidence>
<dbReference type="InterPro" id="IPR051310">
    <property type="entry name" value="MCP_chemotaxis"/>
</dbReference>
<keyword evidence="9" id="KW-1185">Reference proteome</keyword>
<keyword evidence="5" id="KW-0812">Transmembrane</keyword>
<dbReference type="PROSITE" id="PS50885">
    <property type="entry name" value="HAMP"/>
    <property type="match status" value="1"/>
</dbReference>
<evidence type="ECO:0000313" key="9">
    <source>
        <dbReference type="Proteomes" id="UP000054935"/>
    </source>
</evidence>
<keyword evidence="5" id="KW-0472">Membrane</keyword>